<dbReference type="Proteomes" id="UP000623467">
    <property type="component" value="Unassembled WGS sequence"/>
</dbReference>
<evidence type="ECO:0000313" key="4">
    <source>
        <dbReference type="Proteomes" id="UP000623467"/>
    </source>
</evidence>
<keyword evidence="1" id="KW-0175">Coiled coil</keyword>
<dbReference type="OrthoDB" id="3249706at2759"/>
<dbReference type="Pfam" id="PF12937">
    <property type="entry name" value="F-box-like"/>
    <property type="match status" value="1"/>
</dbReference>
<accession>A0A8H7DAP7</accession>
<gene>
    <name evidence="3" type="ORF">MSAN_00815500</name>
</gene>
<feature type="domain" description="F-box" evidence="2">
    <location>
        <begin position="41"/>
        <end position="95"/>
    </location>
</feature>
<dbReference type="AlphaFoldDB" id="A0A8H7DAP7"/>
<evidence type="ECO:0000313" key="3">
    <source>
        <dbReference type="EMBL" id="KAF7367525.1"/>
    </source>
</evidence>
<dbReference type="Gene3D" id="1.20.1280.50">
    <property type="match status" value="1"/>
</dbReference>
<evidence type="ECO:0000259" key="2">
    <source>
        <dbReference type="Pfam" id="PF12937"/>
    </source>
</evidence>
<name>A0A8H7DAP7_9AGAR</name>
<comment type="caution">
    <text evidence="3">The sequence shown here is derived from an EMBL/GenBank/DDBJ whole genome shotgun (WGS) entry which is preliminary data.</text>
</comment>
<dbReference type="EMBL" id="JACAZH010000005">
    <property type="protein sequence ID" value="KAF7367525.1"/>
    <property type="molecule type" value="Genomic_DNA"/>
</dbReference>
<dbReference type="InterPro" id="IPR001810">
    <property type="entry name" value="F-box_dom"/>
</dbReference>
<keyword evidence="4" id="KW-1185">Reference proteome</keyword>
<organism evidence="3 4">
    <name type="scientific">Mycena sanguinolenta</name>
    <dbReference type="NCBI Taxonomy" id="230812"/>
    <lineage>
        <taxon>Eukaryota</taxon>
        <taxon>Fungi</taxon>
        <taxon>Dikarya</taxon>
        <taxon>Basidiomycota</taxon>
        <taxon>Agaricomycotina</taxon>
        <taxon>Agaricomycetes</taxon>
        <taxon>Agaricomycetidae</taxon>
        <taxon>Agaricales</taxon>
        <taxon>Marasmiineae</taxon>
        <taxon>Mycenaceae</taxon>
        <taxon>Mycena</taxon>
    </lineage>
</organism>
<reference evidence="3" key="1">
    <citation type="submission" date="2020-05" db="EMBL/GenBank/DDBJ databases">
        <title>Mycena genomes resolve the evolution of fungal bioluminescence.</title>
        <authorList>
            <person name="Tsai I.J."/>
        </authorList>
    </citation>
    <scope>NUCLEOTIDE SEQUENCE</scope>
    <source>
        <strain evidence="3">160909Yilan</strain>
    </source>
</reference>
<proteinExistence type="predicted"/>
<evidence type="ECO:0000256" key="1">
    <source>
        <dbReference type="SAM" id="Coils"/>
    </source>
</evidence>
<sequence length="271" mass="30417">MLSALAADRARVAELDAKISLLERQRAQVQARLDSYRYPVLTLPNEIITEIFVHFLPPYPHCISFHKLYGLIVLTQICHLWREIALRTPALWRAIGFYPLADHPALFDAWLGRARGFPISLIFDTDWIEDNRAAGSLKAIVPYLAQLEYFEVHWGSLSQLQAIEGPMPMLRHFELLLQEEDDPPTPVSFLEAPLLRRVLLNGAAVGNVILPWAQLTSLALDGVFLSECASILQQTFNLVHCELIFVGGDLDDEDAPDVTPVLTITGIDSLQ</sequence>
<protein>
    <submittedName>
        <fullName evidence="3">F-box domain-containing protein</fullName>
    </submittedName>
</protein>
<feature type="coiled-coil region" evidence="1">
    <location>
        <begin position="5"/>
        <end position="32"/>
    </location>
</feature>